<feature type="compositionally biased region" description="Polar residues" evidence="1">
    <location>
        <begin position="68"/>
        <end position="79"/>
    </location>
</feature>
<gene>
    <name evidence="2" type="ORF">CHS0354_031499</name>
</gene>
<accession>A0AAE0SHS8</accession>
<sequence>MQHSNTSRLFSEEAISLKLKRHTSECALKVDPDKFTLLQEMFLWKQMLKKHQKKFPKGHNSAKFYPMANSTTSPSGTTSFQISRTPTFSSLFPESLSLCCKPTVVEEHLHHLKQGQNPSRLKTKYTG</sequence>
<reference evidence="2" key="3">
    <citation type="submission" date="2023-05" db="EMBL/GenBank/DDBJ databases">
        <authorList>
            <person name="Smith C.H."/>
        </authorList>
    </citation>
    <scope>NUCLEOTIDE SEQUENCE</scope>
    <source>
        <strain evidence="2">CHS0354</strain>
        <tissue evidence="2">Mantle</tissue>
    </source>
</reference>
<dbReference type="EMBL" id="JAEAOA010001885">
    <property type="protein sequence ID" value="KAK3591993.1"/>
    <property type="molecule type" value="Genomic_DNA"/>
</dbReference>
<proteinExistence type="predicted"/>
<evidence type="ECO:0000313" key="3">
    <source>
        <dbReference type="Proteomes" id="UP001195483"/>
    </source>
</evidence>
<evidence type="ECO:0000256" key="1">
    <source>
        <dbReference type="SAM" id="MobiDB-lite"/>
    </source>
</evidence>
<dbReference type="Proteomes" id="UP001195483">
    <property type="component" value="Unassembled WGS sequence"/>
</dbReference>
<dbReference type="AlphaFoldDB" id="A0AAE0SHS8"/>
<organism evidence="2 3">
    <name type="scientific">Potamilus streckersoni</name>
    <dbReference type="NCBI Taxonomy" id="2493646"/>
    <lineage>
        <taxon>Eukaryota</taxon>
        <taxon>Metazoa</taxon>
        <taxon>Spiralia</taxon>
        <taxon>Lophotrochozoa</taxon>
        <taxon>Mollusca</taxon>
        <taxon>Bivalvia</taxon>
        <taxon>Autobranchia</taxon>
        <taxon>Heteroconchia</taxon>
        <taxon>Palaeoheterodonta</taxon>
        <taxon>Unionida</taxon>
        <taxon>Unionoidea</taxon>
        <taxon>Unionidae</taxon>
        <taxon>Ambleminae</taxon>
        <taxon>Lampsilini</taxon>
        <taxon>Potamilus</taxon>
    </lineage>
</organism>
<comment type="caution">
    <text evidence="2">The sequence shown here is derived from an EMBL/GenBank/DDBJ whole genome shotgun (WGS) entry which is preliminary data.</text>
</comment>
<keyword evidence="3" id="KW-1185">Reference proteome</keyword>
<evidence type="ECO:0000313" key="2">
    <source>
        <dbReference type="EMBL" id="KAK3591993.1"/>
    </source>
</evidence>
<reference evidence="2" key="1">
    <citation type="journal article" date="2021" name="Genome Biol. Evol.">
        <title>A High-Quality Reference Genome for a Parasitic Bivalve with Doubly Uniparental Inheritance (Bivalvia: Unionida).</title>
        <authorList>
            <person name="Smith C.H."/>
        </authorList>
    </citation>
    <scope>NUCLEOTIDE SEQUENCE</scope>
    <source>
        <strain evidence="2">CHS0354</strain>
    </source>
</reference>
<reference evidence="2" key="2">
    <citation type="journal article" date="2021" name="Genome Biol. Evol.">
        <title>Developing a high-quality reference genome for a parasitic bivalve with doubly uniparental inheritance (Bivalvia: Unionida).</title>
        <authorList>
            <person name="Smith C.H."/>
        </authorList>
    </citation>
    <scope>NUCLEOTIDE SEQUENCE</scope>
    <source>
        <strain evidence="2">CHS0354</strain>
        <tissue evidence="2">Mantle</tissue>
    </source>
</reference>
<name>A0AAE0SHS8_9BIVA</name>
<protein>
    <submittedName>
        <fullName evidence="2">Uncharacterized protein</fullName>
    </submittedName>
</protein>
<feature type="region of interest" description="Disordered" evidence="1">
    <location>
        <begin position="59"/>
        <end position="79"/>
    </location>
</feature>